<evidence type="ECO:0000313" key="3">
    <source>
        <dbReference type="EMBL" id="KAF7575093.1"/>
    </source>
</evidence>
<dbReference type="PANTHER" id="PTHR33481">
    <property type="entry name" value="REVERSE TRANSCRIPTASE"/>
    <property type="match status" value="1"/>
</dbReference>
<evidence type="ECO:0000259" key="1">
    <source>
        <dbReference type="PROSITE" id="PS50878"/>
    </source>
</evidence>
<dbReference type="InterPro" id="IPR043502">
    <property type="entry name" value="DNA/RNA_pol_sf"/>
</dbReference>
<dbReference type="CDD" id="cd09276">
    <property type="entry name" value="Rnase_HI_RT_non_LTR"/>
    <property type="match status" value="1"/>
</dbReference>
<dbReference type="InterPro" id="IPR036397">
    <property type="entry name" value="RNaseH_sf"/>
</dbReference>
<dbReference type="SUPFAM" id="SSF56672">
    <property type="entry name" value="DNA/RNA polymerases"/>
    <property type="match status" value="1"/>
</dbReference>
<dbReference type="Proteomes" id="UP000245464">
    <property type="component" value="Chromosome 2"/>
</dbReference>
<dbReference type="InterPro" id="IPR002156">
    <property type="entry name" value="RNaseH_domain"/>
</dbReference>
<dbReference type="InterPro" id="IPR036691">
    <property type="entry name" value="Endo/exonu/phosph_ase_sf"/>
</dbReference>
<dbReference type="Pfam" id="PF00075">
    <property type="entry name" value="RNase_H"/>
    <property type="match status" value="1"/>
</dbReference>
<dbReference type="RefSeq" id="XP_065964388.1">
    <property type="nucleotide sequence ID" value="XM_066105761.1"/>
</dbReference>
<dbReference type="PROSITE" id="PS50879">
    <property type="entry name" value="RNASE_H_1"/>
    <property type="match status" value="1"/>
</dbReference>
<dbReference type="Pfam" id="PF14529">
    <property type="entry name" value="Exo_endo_phos_2"/>
    <property type="match status" value="1"/>
</dbReference>
<dbReference type="Gene3D" id="3.60.10.10">
    <property type="entry name" value="Endonuclease/exonuclease/phosphatase"/>
    <property type="match status" value="1"/>
</dbReference>
<dbReference type="Gene3D" id="3.30.420.10">
    <property type="entry name" value="Ribonuclease H-like superfamily/Ribonuclease H"/>
    <property type="match status" value="1"/>
</dbReference>
<reference evidence="3 4" key="1">
    <citation type="journal article" date="2018" name="BMC Genomics">
        <title>Comparative genomics of the wheat fungal pathogen Pyrenophora tritici-repentis reveals chromosomal variations and genome plasticity.</title>
        <authorList>
            <person name="Moolhuijzen P."/>
            <person name="See P.T."/>
            <person name="Hane J.K."/>
            <person name="Shi G."/>
            <person name="Liu Z."/>
            <person name="Oliver R.P."/>
            <person name="Moffat C.S."/>
        </authorList>
    </citation>
    <scope>NUCLEOTIDE SEQUENCE [LARGE SCALE GENOMIC DNA]</scope>
    <source>
        <strain evidence="3">M4</strain>
    </source>
</reference>
<dbReference type="SUPFAM" id="SSF56219">
    <property type="entry name" value="DNase I-like"/>
    <property type="match status" value="1"/>
</dbReference>
<name>A0A834VTH9_9PLEO</name>
<dbReference type="KEGG" id="ptrr:90955568"/>
<dbReference type="AlphaFoldDB" id="A0A834VTH9"/>
<dbReference type="PROSITE" id="PS50878">
    <property type="entry name" value="RT_POL"/>
    <property type="match status" value="1"/>
</dbReference>
<feature type="domain" description="RNase H type-1" evidence="2">
    <location>
        <begin position="882"/>
        <end position="1018"/>
    </location>
</feature>
<sequence length="1182" mass="132959">MTYVRKDYRLESEVIFPKINRDLLWVKVNGYSILNAYRQPASTGVLQYITNCTPPPLSIVGGDFNARHPAFEPGTDARNGGIELNQWSINNNMSFIGEPGEATHQAGHVIDLTFSNIPFATTEVAEDLHCGSDHFTLLTTIPARGRQPLDQFHYRVPTRRLHQFNALVELHLQAHPISPINTKADIESSIASLERTLWAALKGAGTPDRAKGHSAPWWTEDCVEAHSRHRAARNLAEPGTVPIETREFLAVVRKAKKEYWANRINNITTDEELYSLLGWHKLTPGQQDIPLIVNNQTISDPLEKAEALRVEILDRFSAEDDLPEPVWPTETPAGTLPWDTHIPMEEVERSTIGVSSTSPGTDRITVRLLKTCWAQVRTHIRSIFQKCLELCYFPTAWKTAEVAMIPKVGKKDRTSPRSMRPIALLSCLGKGLERVVARRLAWTAMTHEILSPQHVGALPKRSAMDLLASFTHDTQRAWALGKKVTMVTMDVQGAFDALLKNRLLVRMAKQGWPDLVLKFVNSFLTDRKVRVRLGKATTQCYTVACGTPQGSPLSPVLYTLYLAELLNQDTTRRFGYADDVCIYRASNSLDENVRLLAEDVRAINEWGAANKVAFAPEKLEMMHLTRQWDNYSPPCVVDDSLTITPITDQDDGVQPACRWLGVWFDRKLNFKRHVETRAATARKVAHHIRSLANTVNGPPASALRKAVTTCIMPCLLYGAEAWFEGRTKNPLTNRSDQPPVVSTRISWHLKALNQTLTIAARAILPAWKTYPGWALFRDAGLPSALIMLEEAKLRFALHLQVVDKNHPLTARIKISVIPKGRGAGGLQKPHSKVQRLGLILPTIPRHTLIAPHYSPGCRTDPTNGIAKAEAAKLFTKWWDTLTNQDVTIFSDGSEQRTDGERFVTYGYAIYQAQTQIAIGRGSLNPQSHVFDAEAVGAWRGLQHAIRLAPHGHRRLWMCIDSTSVIWGIRGNAPTSSQWAFLECQAAMAVFNIQVRWSPGHTGIIGNEAADRLADAEAKAPSQPYGMAAEPTASGVRSIAKSLLNAARQRWWDQTRTQMSAWYRQWELPYQTTKTPIELTLPRPVLAHLLAIRSRHGDFAWYHNKFRHDTAELNCSCGRLKTPEHMLFCRKTRRSFSRWPLRPSSPPSNMKEAVRYLKALLTEPEHFESLLELTKYFTTICRR</sequence>
<evidence type="ECO:0000313" key="4">
    <source>
        <dbReference type="Proteomes" id="UP000245464"/>
    </source>
</evidence>
<feature type="domain" description="Reverse transcriptase" evidence="1">
    <location>
        <begin position="386"/>
        <end position="664"/>
    </location>
</feature>
<evidence type="ECO:0000259" key="2">
    <source>
        <dbReference type="PROSITE" id="PS50879"/>
    </source>
</evidence>
<dbReference type="InterPro" id="IPR005135">
    <property type="entry name" value="Endo/exonuclease/phosphatase"/>
</dbReference>
<dbReference type="PANTHER" id="PTHR33481:SF1">
    <property type="entry name" value="ENDONUCLEASE_EXONUCLEASE_PHOSPHATASE DOMAIN-CONTAINING PROTEIN-RELATED"/>
    <property type="match status" value="1"/>
</dbReference>
<dbReference type="GO" id="GO:0003676">
    <property type="term" value="F:nucleic acid binding"/>
    <property type="evidence" value="ECO:0007669"/>
    <property type="project" value="InterPro"/>
</dbReference>
<gene>
    <name evidence="3" type="ORF">PtrM4_067170</name>
</gene>
<dbReference type="EMBL" id="NQIK02000002">
    <property type="protein sequence ID" value="KAF7575093.1"/>
    <property type="molecule type" value="Genomic_DNA"/>
</dbReference>
<protein>
    <submittedName>
        <fullName evidence="3">Uncharacterized protein</fullName>
    </submittedName>
</protein>
<accession>A0A834VTH9</accession>
<proteinExistence type="predicted"/>
<dbReference type="InterPro" id="IPR000477">
    <property type="entry name" value="RT_dom"/>
</dbReference>
<dbReference type="Pfam" id="PF00078">
    <property type="entry name" value="RVT_1"/>
    <property type="match status" value="1"/>
</dbReference>
<dbReference type="InterPro" id="IPR012337">
    <property type="entry name" value="RNaseH-like_sf"/>
</dbReference>
<dbReference type="SUPFAM" id="SSF53098">
    <property type="entry name" value="Ribonuclease H-like"/>
    <property type="match status" value="1"/>
</dbReference>
<dbReference type="GeneID" id="90955568"/>
<dbReference type="GO" id="GO:0004523">
    <property type="term" value="F:RNA-DNA hybrid ribonuclease activity"/>
    <property type="evidence" value="ECO:0007669"/>
    <property type="project" value="InterPro"/>
</dbReference>
<comment type="caution">
    <text evidence="3">The sequence shown here is derived from an EMBL/GenBank/DDBJ whole genome shotgun (WGS) entry which is preliminary data.</text>
</comment>
<dbReference type="CDD" id="cd01650">
    <property type="entry name" value="RT_nLTR_like"/>
    <property type="match status" value="1"/>
</dbReference>
<organism evidence="3 4">
    <name type="scientific">Pyrenophora tritici-repentis</name>
    <dbReference type="NCBI Taxonomy" id="45151"/>
    <lineage>
        <taxon>Eukaryota</taxon>
        <taxon>Fungi</taxon>
        <taxon>Dikarya</taxon>
        <taxon>Ascomycota</taxon>
        <taxon>Pezizomycotina</taxon>
        <taxon>Dothideomycetes</taxon>
        <taxon>Pleosporomycetidae</taxon>
        <taxon>Pleosporales</taxon>
        <taxon>Pleosporineae</taxon>
        <taxon>Pleosporaceae</taxon>
        <taxon>Pyrenophora</taxon>
    </lineage>
</organism>